<evidence type="ECO:0000313" key="1">
    <source>
        <dbReference type="EMBL" id="EMO43277.1"/>
    </source>
</evidence>
<reference evidence="1 2" key="1">
    <citation type="submission" date="2013-01" db="EMBL/GenBank/DDBJ databases">
        <authorList>
            <person name="Harkins D.M."/>
            <person name="Durkin A.S."/>
            <person name="Brinkac L.M."/>
            <person name="Haft D.H."/>
            <person name="Selengut J.D."/>
            <person name="Sanka R."/>
            <person name="DePew J."/>
            <person name="Purushe J."/>
            <person name="Matthias M.A."/>
            <person name="Vinetz J.M."/>
            <person name="Sutton G.G."/>
            <person name="Nierman W.C."/>
            <person name="Fouts D.E."/>
        </authorList>
    </citation>
    <scope>NUCLEOTIDE SEQUENCE [LARGE SCALE GENOMIC DNA]</scope>
    <source>
        <strain evidence="1 2">ZUN142</strain>
    </source>
</reference>
<dbReference type="AlphaFoldDB" id="M6UDX1"/>
<name>M6UDX1_9LEPT</name>
<organism evidence="1 2">
    <name type="scientific">Leptospira noguchii serovar Autumnalis str. ZUN142</name>
    <dbReference type="NCBI Taxonomy" id="1085540"/>
    <lineage>
        <taxon>Bacteria</taxon>
        <taxon>Pseudomonadati</taxon>
        <taxon>Spirochaetota</taxon>
        <taxon>Spirochaetia</taxon>
        <taxon>Leptospirales</taxon>
        <taxon>Leptospiraceae</taxon>
        <taxon>Leptospira</taxon>
    </lineage>
</organism>
<proteinExistence type="predicted"/>
<dbReference type="EMBL" id="AHOP02000001">
    <property type="protein sequence ID" value="EMO43277.1"/>
    <property type="molecule type" value="Genomic_DNA"/>
</dbReference>
<comment type="caution">
    <text evidence="1">The sequence shown here is derived from an EMBL/GenBank/DDBJ whole genome shotgun (WGS) entry which is preliminary data.</text>
</comment>
<dbReference type="Proteomes" id="UP000012153">
    <property type="component" value="Unassembled WGS sequence"/>
</dbReference>
<protein>
    <submittedName>
        <fullName evidence="1">Uncharacterized protein</fullName>
    </submittedName>
</protein>
<evidence type="ECO:0000313" key="2">
    <source>
        <dbReference type="Proteomes" id="UP000012153"/>
    </source>
</evidence>
<accession>M6UDX1</accession>
<gene>
    <name evidence="1" type="ORF">LEP1GSC186_2485</name>
</gene>
<sequence>MKYSTKSQNTVSKTSMLLNETKSQKVIKINYSSEFVSLPQISEDILMQYKNDYEKLIYKLNSSFKFNSSWWFVPVSSREWYSSEIQRMYQFYPKMLEFLKKQSEQITLSCNTRFQKDLVEIAAKKNGYKVICPFRIKMRFKIFAILDVIRIKKIFLSTIFNFLRISIKSFFRSNLENDGRRLAVFFRPIHEPAISIRQDTPWDHYFGELPYEVSKTGRKVIILGLSDNPCQTTAYYNYKDDILVYSIFHYWSYKDFFRIFFFGLKDLFFPPQVTADIKSLLPGIADQINKEVRYYYWNRLIAKAFELTCKRFFSHNSSIYLFHTYENNWWERAVDMACKENYSKVKANYGFLHCAILESHKKYVLINDEWSLKPSPDKIIVTGPKAKEILLGMGKYDLNGIEIGYDLRGPNLNNIKRKSKKPEQINRILVLLEGLNTMPGLLILVMESLRDVSSILLTVRCHPVYPISNPDFDLVRKNSCFDRISVSNGTSLDEDLLISDAVIYKGSTSALYAAYMGIPLLRFKDDGWWASDDPLLYCGALKKEFGNSLSLIEGINYFKSLSEEEYLTQSEEIRVFALEYMRPYKKGDLGKYVEDLFSEVKNK</sequence>